<feature type="domain" description="Glycine-rich" evidence="3">
    <location>
        <begin position="30"/>
        <end position="348"/>
    </location>
</feature>
<dbReference type="Pfam" id="PF18676">
    <property type="entry name" value="MBG_2"/>
    <property type="match status" value="1"/>
</dbReference>
<feature type="compositionally biased region" description="Polar residues" evidence="1">
    <location>
        <begin position="157"/>
        <end position="175"/>
    </location>
</feature>
<protein>
    <submittedName>
        <fullName evidence="4">Unannotated protein</fullName>
    </submittedName>
</protein>
<feature type="region of interest" description="Disordered" evidence="1">
    <location>
        <begin position="155"/>
        <end position="175"/>
    </location>
</feature>
<dbReference type="AlphaFoldDB" id="A0A6J6LPJ3"/>
<feature type="domain" description="MBG" evidence="2">
    <location>
        <begin position="443"/>
        <end position="531"/>
    </location>
</feature>
<dbReference type="SUPFAM" id="SSF81296">
    <property type="entry name" value="E set domains"/>
    <property type="match status" value="1"/>
</dbReference>
<evidence type="ECO:0000259" key="3">
    <source>
        <dbReference type="Pfam" id="PF21722"/>
    </source>
</evidence>
<name>A0A6J6LPJ3_9ZZZZ</name>
<evidence type="ECO:0000259" key="2">
    <source>
        <dbReference type="Pfam" id="PF18676"/>
    </source>
</evidence>
<dbReference type="InterPro" id="IPR049304">
    <property type="entry name" value="Gly_rich_dom"/>
</dbReference>
<dbReference type="EMBL" id="CAEZWT010000014">
    <property type="protein sequence ID" value="CAB4662928.1"/>
    <property type="molecule type" value="Genomic_DNA"/>
</dbReference>
<reference evidence="4" key="1">
    <citation type="submission" date="2020-05" db="EMBL/GenBank/DDBJ databases">
        <authorList>
            <person name="Chiriac C."/>
            <person name="Salcher M."/>
            <person name="Ghai R."/>
            <person name="Kavagutti S V."/>
        </authorList>
    </citation>
    <scope>NUCLEOTIDE SEQUENCE</scope>
</reference>
<sequence>MPFLSIIPIAPAQAACTDSGSGTIAKFLSVGSCNWTVPAGVTSAQVLIVGGGGAGGSGTYAGGGGAGRVVYFSSLALTPGASMAITVGNGGALNNTAWEADVSRGGSGGDSSFSSYTAVGGGGGAGNTSAARSGTPLFTVDGSYGVQGGSVGGQGQANTATYSSGSPTTAPGTLNSKATLNSVTADNATIFSYGNKSGAMPVSTTVWGGSGGGGAGGVGQDVSACNIGGNGGIGITTAAISTLLASASLGVLSGGSRYIAGGGGGVGRTSYKNCGNGSVSTYAIGGTGGGGNGAVWSGSSAPAAYAVNAGSGTDNTGSGGGGSGCISACNTYPQTTGKGGTGFVLISYTVASKIDQAPLTLFSTSGAYGSALTLTTSGGSAGASSYALTGSGATASGCSISGATLTVSSYGTCKVTASRAGDDNYNIVYAAETIVTFAKADTLTITANSPSAISYGGSTPTNGYSTSGLAGSDAISSVTYTYTNQVGTASYNSATAPTNAGSYSITPSAVTFSTGASANYTSITYAAGTFTINKATPTISLSYGAFTVGQAATITAAVSVAGSVNFMNSSISLASCSAKESSGSLTLISTCSYTPITAGSLIFTAIFTPTESTNYNSRTSSTYSAVAYALVKTLVLAPPTPSPAPVRLVLIGQSPLVQVASVPAPTITGFKSTGVGTPSITTAARNALITITGTNLTGATLVKVNGVIATITAITATSVTVRIPTTSLSGKISVSTPGGTATSANSLVITAS</sequence>
<evidence type="ECO:0000256" key="1">
    <source>
        <dbReference type="SAM" id="MobiDB-lite"/>
    </source>
</evidence>
<gene>
    <name evidence="4" type="ORF">UFOPK2289_00649</name>
</gene>
<dbReference type="Pfam" id="PF21722">
    <property type="entry name" value="Gly_rich_2"/>
    <property type="match status" value="1"/>
</dbReference>
<dbReference type="Gene3D" id="2.60.40.10">
    <property type="entry name" value="Immunoglobulins"/>
    <property type="match status" value="1"/>
</dbReference>
<dbReference type="InterPro" id="IPR014756">
    <property type="entry name" value="Ig_E-set"/>
</dbReference>
<accession>A0A6J6LPJ3</accession>
<evidence type="ECO:0000313" key="4">
    <source>
        <dbReference type="EMBL" id="CAB4662928.1"/>
    </source>
</evidence>
<dbReference type="InterPro" id="IPR041286">
    <property type="entry name" value="MBG_2"/>
</dbReference>
<dbReference type="InterPro" id="IPR013783">
    <property type="entry name" value="Ig-like_fold"/>
</dbReference>
<proteinExistence type="predicted"/>
<organism evidence="4">
    <name type="scientific">freshwater metagenome</name>
    <dbReference type="NCBI Taxonomy" id="449393"/>
    <lineage>
        <taxon>unclassified sequences</taxon>
        <taxon>metagenomes</taxon>
        <taxon>ecological metagenomes</taxon>
    </lineage>
</organism>